<dbReference type="AlphaFoldDB" id="A0A1U8PKB5"/>
<dbReference type="GeneID" id="107959253"/>
<organism evidence="1 2">
    <name type="scientific">Gossypium hirsutum</name>
    <name type="common">Upland cotton</name>
    <name type="synonym">Gossypium mexicanum</name>
    <dbReference type="NCBI Taxonomy" id="3635"/>
    <lineage>
        <taxon>Eukaryota</taxon>
        <taxon>Viridiplantae</taxon>
        <taxon>Streptophyta</taxon>
        <taxon>Embryophyta</taxon>
        <taxon>Tracheophyta</taxon>
        <taxon>Spermatophyta</taxon>
        <taxon>Magnoliopsida</taxon>
        <taxon>eudicotyledons</taxon>
        <taxon>Gunneridae</taxon>
        <taxon>Pentapetalae</taxon>
        <taxon>rosids</taxon>
        <taxon>malvids</taxon>
        <taxon>Malvales</taxon>
        <taxon>Malvaceae</taxon>
        <taxon>Malvoideae</taxon>
        <taxon>Gossypium</taxon>
    </lineage>
</organism>
<name>A0A1U8PKB5_GOSHI</name>
<reference evidence="1" key="1">
    <citation type="journal article" date="2020" name="Nat. Genet.">
        <title>Genomic diversifications of five Gossypium allopolyploid species and their impact on cotton improvement.</title>
        <authorList>
            <person name="Chen Z.J."/>
            <person name="Sreedasyam A."/>
            <person name="Ando A."/>
            <person name="Song Q."/>
            <person name="De Santiago L.M."/>
            <person name="Hulse-Kemp A.M."/>
            <person name="Ding M."/>
            <person name="Ye W."/>
            <person name="Kirkbride R.C."/>
            <person name="Jenkins J."/>
            <person name="Plott C."/>
            <person name="Lovell J."/>
            <person name="Lin Y.M."/>
            <person name="Vaughn R."/>
            <person name="Liu B."/>
            <person name="Simpson S."/>
            <person name="Scheffler B.E."/>
            <person name="Wen L."/>
            <person name="Saski C.A."/>
            <person name="Grover C.E."/>
            <person name="Hu G."/>
            <person name="Conover J.L."/>
            <person name="Carlson J.W."/>
            <person name="Shu S."/>
            <person name="Boston L.B."/>
            <person name="Williams M."/>
            <person name="Peterson D.G."/>
            <person name="McGee K."/>
            <person name="Jones D.C."/>
            <person name="Wendel J.F."/>
            <person name="Stelly D.M."/>
            <person name="Grimwood J."/>
            <person name="Schmutz J."/>
        </authorList>
    </citation>
    <scope>NUCLEOTIDE SEQUENCE [LARGE SCALE GENOMIC DNA]</scope>
    <source>
        <strain evidence="1">cv. TM-1</strain>
    </source>
</reference>
<gene>
    <name evidence="2" type="primary">LOC107959253</name>
</gene>
<dbReference type="OrthoDB" id="949887at2759"/>
<dbReference type="STRING" id="3635.A0A1U8PKB5"/>
<protein>
    <submittedName>
        <fullName evidence="2">Uncharacterized protein</fullName>
    </submittedName>
</protein>
<evidence type="ECO:0000313" key="1">
    <source>
        <dbReference type="Proteomes" id="UP000818029"/>
    </source>
</evidence>
<dbReference type="KEGG" id="ghi:107959253"/>
<proteinExistence type="predicted"/>
<reference evidence="2" key="2">
    <citation type="submission" date="2025-08" db="UniProtKB">
        <authorList>
            <consortium name="RefSeq"/>
        </authorList>
    </citation>
    <scope>IDENTIFICATION</scope>
</reference>
<dbReference type="RefSeq" id="XP_016750748.1">
    <property type="nucleotide sequence ID" value="XM_016895259.2"/>
</dbReference>
<dbReference type="Proteomes" id="UP000818029">
    <property type="component" value="Chromosome A05"/>
</dbReference>
<dbReference type="PaxDb" id="3635-A0A1U8PKB5"/>
<sequence length="285" mass="31637">MTRRLSPAEAQAVITEASARIIEQGFDAAMFTTETVIGAFLPIKSYLRLAKQFTRHEDRQIRDGLLDHAISNNIIEKPGSATFADVVKFLKYLISPVGQQVQYLEQQKAKLRRKPSGFSPDQAQAQITEASARIVEHGFDAALFTIDAVYGAGLPISQFLKLAKKFTMFDRGFRDELLTEAIRSNIIKAPSSATFADVVNFLYYLRLPFEQRSKYSVQKAKLCRKVGDDGVVQEAAVKIFKPQMDDFATPQKRGSILELAGGVEVPPVVDSLTFSPNKRARGDSS</sequence>
<keyword evidence="1" id="KW-1185">Reference proteome</keyword>
<accession>A0A1U8PKB5</accession>
<evidence type="ECO:0000313" key="2">
    <source>
        <dbReference type="RefSeq" id="XP_016750748.1"/>
    </source>
</evidence>